<feature type="compositionally biased region" description="Polar residues" evidence="4">
    <location>
        <begin position="378"/>
        <end position="392"/>
    </location>
</feature>
<dbReference type="GeneID" id="36342803"/>
<feature type="compositionally biased region" description="Pro residues" evidence="4">
    <location>
        <begin position="546"/>
        <end position="564"/>
    </location>
</feature>
<feature type="region of interest" description="Disordered" evidence="4">
    <location>
        <begin position="1218"/>
        <end position="1247"/>
    </location>
</feature>
<feature type="compositionally biased region" description="Low complexity" evidence="4">
    <location>
        <begin position="75"/>
        <end position="85"/>
    </location>
</feature>
<feature type="compositionally biased region" description="Pro residues" evidence="4">
    <location>
        <begin position="963"/>
        <end position="988"/>
    </location>
</feature>
<dbReference type="OrthoDB" id="8709537at2759"/>
<feature type="compositionally biased region" description="Polar residues" evidence="4">
    <location>
        <begin position="118"/>
        <end position="129"/>
    </location>
</feature>
<sequence>MSFQNTQNGSMSTQQGYMTNPPPTTPSNGSQFPSECANQFRGHPYQAYPNQECPPDMPASNVAVSQSGHGQALTLNQLLLQNNSPGPQPPRVSGPISPMGQPGGFRYDPYGYMPKSGPSGQQQDGNQPLSGPPISLKDPATQESLLRSSRANTPQEGAPDMRSPVSQPDQQQQMDSMPKSQPNRTPGGPSPLPGYGPGMPQDTRMNPGMVRPGVMGPGAFPPRSSYPPEYGQDPYAPYPLQRYPPPPQSSRYPAPGGGYSMMPPPPPPTSSGYPPPPPAEYQKMWPYMMPDHPNYPRPYHPDMYSRGGGGYPQPPPMSNGLSSPRGPTMRYPHPPMGSMESVVPPSQPPNSQQDQSPGNFPPSQQTNRADSRDEAMSSRISCSNEQTPTSSAPPGEVIPLRPPSSSLASVRTGPPPSPKKEDDQQHQQQPPPQNAMPQHHQFMMQQQQQPQMHPMYRQGQNRMPPRGPHPGGAYGYPGYPPNFPQQPQQQQYPPQQQQPYSGGGGGDMSPNAIYHQPHPQPSYGHLQQQSGGPPPQYPYHRGYPPQAAPPPPQSMHSIAPPPNLSPQSASCFSRLMEMGYEPDRRQWLEHYFFFMEEINKPLTGLPQVVKQPLDLYRFYLAVRERGGVLEVIKTKRWKEISQLFNINASASAAYTLRKNYCKYLLDYECRFDHGPGGADVRVVAAQIETLSGKKKKPSVGSIGGGGAGSEMNESSTSSSTPFPPPSPVGSQSSASSNLMPPVQQPPSNGAPTSVSATPAASVGGTDDGGGGGAKTVVGPGSSPVAGGGISPAPSSAAASPYPAPQATATTTPSSTPVAASVEQQQQLQSPSGYPMGPGGGSPWRPSVGANQRPPFPPPGYPQSRMPGPGVSYGCEMVGRHPYPPPPSPYGRLSSGSTGGSHLMAAMEGMRGEASPEGAPLLSSKPPTGNTVHHPPQQQPQPPPSMMYQRGPPYMIGQHHHHPPPPPQQQQPPPPPSFTAHYQPPPPPSGGQGPGGRSGMAMGQRPPMSPFVGAPPGYTNASGGSQPPNTAFPSSQRLHHPQSAMMAQQQQQQQQQPPPPHPGMMPQQRPGPAYVTAAAAAAAYWKRLEAVQFFPPGCVEATPIDASRRKRFRIKDLGPLTASKLVMALRSGLPSETTWALNALNVILRDEPNALEAYFAPPTQQPLVSINANAPTLNTLVTALTDHLRHDANELFPSHRLTSELELPLHLDAESQLICKTPPAPADPPPLDIQTSSSSSSSTSSTTNRENLFTDLFNEISSKCRCLRVRNPPLSPNGLVSLEHEIVAMANSKGVSVGALREAIRQLLQGSGKNARLLMKASAPKLPKTAPSMDSGSDKSGTGAGGAGSLNKRGRGRGSGTSLLADHLAAFEAAHMTPATTIAKHTTSLLVNNLSGPEARSNIRRLALFALDELLEGKESPPPVLLPADVAAELTSPPASPRPPSMRDVFMRGGSDSTSYILPHPNGCGGSSNSSTGSSASMRRKRTNSSTEATSTSDKASKRARSSSSSSSLPVLSPQKVDPSTDKTDIASTPPAEAMEEDEDSELNSHRLMTDSRGYCPLRARSEIIRRGDLALWPVDAASERAEGFALRCLCVSTVLRNLSFLPSCERVLANHKALLALTGRLLTVAHTHFESADADWACVEDHMTRYDSNSAWWMPWLDELCENILVLLVNILGHLQCLPLHESIVRPLLEGLVHWATCQTAAATDPLPGHRIISPCRLALEALNRLAVNDSNVAMLLATMDTESACRLFDRLASWLALPEDQVTRELALSTLHYLSEPPVNICQQQIDGNNTSTYGLSFIAQAKPCPIAGLISFIEVMETKTRRVIEQYGVQVLQDQPELMGTSLELLRRAGALLQRLAANSFGRSRFTPDLEMRVLGLATSRVLDATVAQLLSGCLLDLPQRDSHSVSICDLIPKMPSSEKVAQLLAPLLKRKEVADRAVMQKVLEKEAGESRRSQLETSTQDASSSTRATEDEGEGSATKKKSPETTVNPELPCDETSKLETKLEARAESCRIDVGHLSCPHRCYKASVPQGIWGLMAQVEQGRWKTRIVLCAVKSVLDMRRRVSKLRRFEMGPTGKVRAMVKGVLFMRILAVSRSEECPNGFFRISNSCYFLPVCRHNIDAVIEAKHANSCHNVTFRSLSWFWSVS</sequence>
<feature type="compositionally biased region" description="Basic and acidic residues" evidence="4">
    <location>
        <begin position="1951"/>
        <end position="1961"/>
    </location>
</feature>
<dbReference type="Gene3D" id="1.10.150.60">
    <property type="entry name" value="ARID DNA-binding domain"/>
    <property type="match status" value="1"/>
</dbReference>
<dbReference type="PROSITE" id="PS51011">
    <property type="entry name" value="ARID"/>
    <property type="match status" value="1"/>
</dbReference>
<dbReference type="GO" id="GO:0003677">
    <property type="term" value="F:DNA binding"/>
    <property type="evidence" value="ECO:0007669"/>
    <property type="project" value="InterPro"/>
</dbReference>
<dbReference type="PANTHER" id="PTHR12656">
    <property type="entry name" value="BRG-1 ASSOCIATED FACTOR 250 BAF250"/>
    <property type="match status" value="1"/>
</dbReference>
<proteinExistence type="predicted"/>
<evidence type="ECO:0000256" key="4">
    <source>
        <dbReference type="SAM" id="MobiDB-lite"/>
    </source>
</evidence>
<dbReference type="PANTHER" id="PTHR12656:SF5">
    <property type="entry name" value="TRITHORAX GROUP PROTEIN OSA"/>
    <property type="match status" value="1"/>
</dbReference>
<comment type="caution">
    <text evidence="6">The sequence shown here is derived from an EMBL/GenBank/DDBJ whole genome shotgun (WGS) entry which is preliminary data.</text>
</comment>
<feature type="compositionally biased region" description="Polar residues" evidence="4">
    <location>
        <begin position="27"/>
        <end position="37"/>
    </location>
</feature>
<dbReference type="SMART" id="SM00501">
    <property type="entry name" value="BRIGHT"/>
    <property type="match status" value="1"/>
</dbReference>
<evidence type="ECO:0000256" key="3">
    <source>
        <dbReference type="ARBA" id="ARBA00023242"/>
    </source>
</evidence>
<reference evidence="6 7" key="1">
    <citation type="journal article" date="2013" name="Nat. Genet.">
        <title>The genome of the hydatid tapeworm Echinococcus granulosus.</title>
        <authorList>
            <person name="Zheng H."/>
            <person name="Zhang W."/>
            <person name="Zhang L."/>
            <person name="Zhang Z."/>
            <person name="Li J."/>
            <person name="Lu G."/>
            <person name="Zhu Y."/>
            <person name="Wang Y."/>
            <person name="Huang Y."/>
            <person name="Liu J."/>
            <person name="Kang H."/>
            <person name="Chen J."/>
            <person name="Wang L."/>
            <person name="Chen A."/>
            <person name="Yu S."/>
            <person name="Gao Z."/>
            <person name="Jin L."/>
            <person name="Gu W."/>
            <person name="Wang Z."/>
            <person name="Zhao L."/>
            <person name="Shi B."/>
            <person name="Wen H."/>
            <person name="Lin R."/>
            <person name="Jones M.K."/>
            <person name="Brejova B."/>
            <person name="Vinar T."/>
            <person name="Zhao G."/>
            <person name="McManus D.P."/>
            <person name="Chen Z."/>
            <person name="Zhou Y."/>
            <person name="Wang S."/>
        </authorList>
    </citation>
    <scope>NUCLEOTIDE SEQUENCE [LARGE SCALE GENOMIC DNA]</scope>
</reference>
<dbReference type="EMBL" id="APAU02000069">
    <property type="protein sequence ID" value="EUB58068.1"/>
    <property type="molecule type" value="Genomic_DNA"/>
</dbReference>
<dbReference type="Pfam" id="PF01388">
    <property type="entry name" value="ARID"/>
    <property type="match status" value="1"/>
</dbReference>
<dbReference type="GO" id="GO:0035060">
    <property type="term" value="C:brahma complex"/>
    <property type="evidence" value="ECO:0007669"/>
    <property type="project" value="InterPro"/>
</dbReference>
<dbReference type="SUPFAM" id="SSF46774">
    <property type="entry name" value="ARID-like"/>
    <property type="match status" value="1"/>
</dbReference>
<feature type="domain" description="ARID" evidence="5">
    <location>
        <begin position="581"/>
        <end position="672"/>
    </location>
</feature>
<dbReference type="STRING" id="6210.W6U9L8"/>
<feature type="compositionally biased region" description="Low complexity" evidence="4">
    <location>
        <begin position="774"/>
        <end position="821"/>
    </location>
</feature>
<protein>
    <submittedName>
        <fullName evidence="6">Trithorax group protein a</fullName>
    </submittedName>
</protein>
<dbReference type="InterPro" id="IPR001606">
    <property type="entry name" value="ARID_dom"/>
</dbReference>
<feature type="region of interest" description="Disordered" evidence="4">
    <location>
        <begin position="694"/>
        <end position="1071"/>
    </location>
</feature>
<feature type="compositionally biased region" description="Pro residues" evidence="4">
    <location>
        <begin position="1221"/>
        <end position="1230"/>
    </location>
</feature>
<organism evidence="6 7">
    <name type="scientific">Echinococcus granulosus</name>
    <name type="common">Hydatid tapeworm</name>
    <dbReference type="NCBI Taxonomy" id="6210"/>
    <lineage>
        <taxon>Eukaryota</taxon>
        <taxon>Metazoa</taxon>
        <taxon>Spiralia</taxon>
        <taxon>Lophotrochozoa</taxon>
        <taxon>Platyhelminthes</taxon>
        <taxon>Cestoda</taxon>
        <taxon>Eucestoda</taxon>
        <taxon>Cyclophyllidea</taxon>
        <taxon>Taeniidae</taxon>
        <taxon>Echinococcus</taxon>
        <taxon>Echinococcus granulosus group</taxon>
    </lineage>
</organism>
<comment type="subcellular location">
    <subcellularLocation>
        <location evidence="1">Nucleus</location>
    </subcellularLocation>
</comment>
<dbReference type="Pfam" id="PF12031">
    <property type="entry name" value="BAF250_C"/>
    <property type="match status" value="1"/>
</dbReference>
<gene>
    <name evidence="6" type="ORF">EGR_07088</name>
</gene>
<dbReference type="CTD" id="36342803"/>
<keyword evidence="7" id="KW-1185">Reference proteome</keyword>
<dbReference type="GO" id="GO:0031491">
    <property type="term" value="F:nucleosome binding"/>
    <property type="evidence" value="ECO:0007669"/>
    <property type="project" value="TreeGrafter"/>
</dbReference>
<dbReference type="GO" id="GO:0006338">
    <property type="term" value="P:chromatin remodeling"/>
    <property type="evidence" value="ECO:0007669"/>
    <property type="project" value="InterPro"/>
</dbReference>
<feature type="compositionally biased region" description="Low complexity" evidence="4">
    <location>
        <begin position="1234"/>
        <end position="1246"/>
    </location>
</feature>
<feature type="region of interest" description="Disordered" evidence="4">
    <location>
        <begin position="1433"/>
        <end position="1548"/>
    </location>
</feature>
<dbReference type="RefSeq" id="XP_024349264.1">
    <property type="nucleotide sequence ID" value="XM_024496337.1"/>
</dbReference>
<feature type="compositionally biased region" description="Polar residues" evidence="4">
    <location>
        <begin position="1962"/>
        <end position="1974"/>
    </location>
</feature>
<feature type="compositionally biased region" description="Polar residues" evidence="4">
    <location>
        <begin position="141"/>
        <end position="155"/>
    </location>
</feature>
<dbReference type="CDD" id="cd16865">
    <property type="entry name" value="ARID_ARID1A-like"/>
    <property type="match status" value="1"/>
</dbReference>
<dbReference type="GO" id="GO:0016514">
    <property type="term" value="C:SWI/SNF complex"/>
    <property type="evidence" value="ECO:0007669"/>
    <property type="project" value="InterPro"/>
</dbReference>
<feature type="compositionally biased region" description="Low complexity" evidence="4">
    <location>
        <begin position="1470"/>
        <end position="1480"/>
    </location>
</feature>
<dbReference type="GO" id="GO:0045893">
    <property type="term" value="P:positive regulation of DNA-templated transcription"/>
    <property type="evidence" value="ECO:0007669"/>
    <property type="project" value="TreeGrafter"/>
</dbReference>
<evidence type="ECO:0000256" key="2">
    <source>
        <dbReference type="ARBA" id="ARBA00022553"/>
    </source>
</evidence>
<feature type="region of interest" description="Disordered" evidence="4">
    <location>
        <begin position="1322"/>
        <end position="1360"/>
    </location>
</feature>
<feature type="region of interest" description="Disordered" evidence="4">
    <location>
        <begin position="1"/>
        <end position="565"/>
    </location>
</feature>
<feature type="compositionally biased region" description="Low complexity" evidence="4">
    <location>
        <begin position="749"/>
        <end position="764"/>
    </location>
</feature>
<feature type="compositionally biased region" description="Low complexity" evidence="4">
    <location>
        <begin position="1040"/>
        <end position="1054"/>
    </location>
</feature>
<feature type="compositionally biased region" description="Low complexity" evidence="4">
    <location>
        <begin position="207"/>
        <end position="218"/>
    </location>
</feature>
<dbReference type="InterPro" id="IPR036431">
    <property type="entry name" value="ARID_dom_sf"/>
</dbReference>
<keyword evidence="3" id="KW-0539">Nucleus</keyword>
<accession>W6U9L8</accession>
<feature type="compositionally biased region" description="Low complexity" evidence="4">
    <location>
        <begin position="435"/>
        <end position="455"/>
    </location>
</feature>
<dbReference type="GO" id="GO:0006357">
    <property type="term" value="P:regulation of transcription by RNA polymerase II"/>
    <property type="evidence" value="ECO:0007669"/>
    <property type="project" value="TreeGrafter"/>
</dbReference>
<name>W6U9L8_ECHGR</name>
<dbReference type="KEGG" id="egl:EGR_07088"/>
<feature type="compositionally biased region" description="Low complexity" evidence="4">
    <location>
        <begin position="341"/>
        <end position="357"/>
    </location>
</feature>
<feature type="compositionally biased region" description="Polar residues" evidence="4">
    <location>
        <begin position="1018"/>
        <end position="1035"/>
    </location>
</feature>
<feature type="compositionally biased region" description="Pro residues" evidence="4">
    <location>
        <begin position="262"/>
        <end position="279"/>
    </location>
</feature>
<dbReference type="GO" id="GO:0071565">
    <property type="term" value="C:nBAF complex"/>
    <property type="evidence" value="ECO:0007669"/>
    <property type="project" value="TreeGrafter"/>
</dbReference>
<dbReference type="Proteomes" id="UP000019149">
    <property type="component" value="Unassembled WGS sequence"/>
</dbReference>
<dbReference type="InterPro" id="IPR033388">
    <property type="entry name" value="BAF250_C"/>
</dbReference>
<feature type="region of interest" description="Disordered" evidence="4">
    <location>
        <begin position="1951"/>
        <end position="2003"/>
    </location>
</feature>
<dbReference type="OMA" id="CRPIDMD"/>
<evidence type="ECO:0000256" key="1">
    <source>
        <dbReference type="ARBA" id="ARBA00004123"/>
    </source>
</evidence>
<evidence type="ECO:0000313" key="6">
    <source>
        <dbReference type="EMBL" id="EUB58068.1"/>
    </source>
</evidence>
<evidence type="ECO:0000259" key="5">
    <source>
        <dbReference type="PROSITE" id="PS51011"/>
    </source>
</evidence>
<feature type="compositionally biased region" description="Low complexity" evidence="4">
    <location>
        <begin position="485"/>
        <end position="500"/>
    </location>
</feature>
<dbReference type="SMART" id="SM01014">
    <property type="entry name" value="ARID"/>
    <property type="match status" value="1"/>
</dbReference>
<evidence type="ECO:0000313" key="7">
    <source>
        <dbReference type="Proteomes" id="UP000019149"/>
    </source>
</evidence>
<feature type="compositionally biased region" description="Low complexity" evidence="4">
    <location>
        <begin position="163"/>
        <end position="182"/>
    </location>
</feature>
<keyword evidence="2" id="KW-0597">Phosphoprotein</keyword>
<dbReference type="InterPro" id="IPR021906">
    <property type="entry name" value="BAF250/Osa"/>
</dbReference>
<feature type="compositionally biased region" description="Polar residues" evidence="4">
    <location>
        <begin position="1"/>
        <end position="18"/>
    </location>
</feature>
<dbReference type="GO" id="GO:0005654">
    <property type="term" value="C:nucleoplasm"/>
    <property type="evidence" value="ECO:0007669"/>
    <property type="project" value="TreeGrafter"/>
</dbReference>